<proteinExistence type="predicted"/>
<comment type="caution">
    <text evidence="9">The sequence shown here is derived from an EMBL/GenBank/DDBJ whole genome shotgun (WGS) entry which is preliminary data.</text>
</comment>
<comment type="subcellular location">
    <subcellularLocation>
        <location evidence="1">Cell membrane</location>
        <topology evidence="1">Multi-pass membrane protein</topology>
    </subcellularLocation>
</comment>
<dbReference type="Pfam" id="PF13567">
    <property type="entry name" value="DUF4131"/>
    <property type="match status" value="1"/>
</dbReference>
<dbReference type="PANTHER" id="PTHR30619:SF1">
    <property type="entry name" value="RECOMBINATION PROTEIN 2"/>
    <property type="match status" value="1"/>
</dbReference>
<evidence type="ECO:0000259" key="7">
    <source>
        <dbReference type="Pfam" id="PF03772"/>
    </source>
</evidence>
<evidence type="ECO:0000259" key="8">
    <source>
        <dbReference type="Pfam" id="PF13567"/>
    </source>
</evidence>
<accession>A0AA43ZF81</accession>
<feature type="transmembrane region" description="Helical" evidence="6">
    <location>
        <begin position="429"/>
        <end position="451"/>
    </location>
</feature>
<dbReference type="Proteomes" id="UP001155840">
    <property type="component" value="Unassembled WGS sequence"/>
</dbReference>
<keyword evidence="4 6" id="KW-1133">Transmembrane helix</keyword>
<dbReference type="InterPro" id="IPR004477">
    <property type="entry name" value="ComEC_N"/>
</dbReference>
<feature type="transmembrane region" description="Helical" evidence="6">
    <location>
        <begin position="391"/>
        <end position="408"/>
    </location>
</feature>
<dbReference type="AlphaFoldDB" id="A0AA43ZF81"/>
<dbReference type="InterPro" id="IPR025405">
    <property type="entry name" value="DUF4131"/>
</dbReference>
<dbReference type="NCBIfam" id="TIGR00360">
    <property type="entry name" value="ComEC_N-term"/>
    <property type="match status" value="1"/>
</dbReference>
<dbReference type="InterPro" id="IPR052159">
    <property type="entry name" value="Competence_DNA_uptake"/>
</dbReference>
<name>A0AA43ZF81_9HYPH</name>
<evidence type="ECO:0000256" key="1">
    <source>
        <dbReference type="ARBA" id="ARBA00004651"/>
    </source>
</evidence>
<feature type="transmembrane region" description="Helical" evidence="6">
    <location>
        <begin position="524"/>
        <end position="542"/>
    </location>
</feature>
<organism evidence="9 10">
    <name type="scientific">Ferranicluibacter rubi</name>
    <dbReference type="NCBI Taxonomy" id="2715133"/>
    <lineage>
        <taxon>Bacteria</taxon>
        <taxon>Pseudomonadati</taxon>
        <taxon>Pseudomonadota</taxon>
        <taxon>Alphaproteobacteria</taxon>
        <taxon>Hyphomicrobiales</taxon>
        <taxon>Rhizobiaceae</taxon>
        <taxon>Ferranicluibacter</taxon>
    </lineage>
</organism>
<dbReference type="EMBL" id="JAANCM010000002">
    <property type="protein sequence ID" value="NHT75361.1"/>
    <property type="molecule type" value="Genomic_DNA"/>
</dbReference>
<dbReference type="Pfam" id="PF03772">
    <property type="entry name" value="Competence"/>
    <property type="match status" value="1"/>
</dbReference>
<evidence type="ECO:0000313" key="10">
    <source>
        <dbReference type="Proteomes" id="UP001155840"/>
    </source>
</evidence>
<evidence type="ECO:0000313" key="9">
    <source>
        <dbReference type="EMBL" id="NHT75361.1"/>
    </source>
</evidence>
<feature type="transmembrane region" description="Helical" evidence="6">
    <location>
        <begin position="85"/>
        <end position="102"/>
    </location>
</feature>
<feature type="transmembrane region" description="Helical" evidence="6">
    <location>
        <begin position="323"/>
        <end position="338"/>
    </location>
</feature>
<feature type="transmembrane region" description="Helical" evidence="6">
    <location>
        <begin position="31"/>
        <end position="53"/>
    </location>
</feature>
<gene>
    <name evidence="9" type="ORF">G8E10_06290</name>
</gene>
<keyword evidence="5 6" id="KW-0472">Membrane</keyword>
<feature type="domain" description="ComEC/Rec2-related protein" evidence="7">
    <location>
        <begin position="261"/>
        <end position="545"/>
    </location>
</feature>
<evidence type="ECO:0000256" key="2">
    <source>
        <dbReference type="ARBA" id="ARBA00022475"/>
    </source>
</evidence>
<sequence length="781" mass="82406">MRAQGRRIAALRLRPSTWPDRCRAAWEEEAAFGHPFLFLPLLIALGALLWFSARDPPGLVNVAVLACVFCMASGVLLSRPGWVRLVVLMATGLLLGATSAAFETARTATVMLDSPVTTTMTGRILSREIAGRNAYRYIVALQRTEAPTLRRPPTTLTLVVRNGGAAKVGDVIKGRARLSPPSGPALAGLNDFGFDSFFKGIGAVGYAYGKPQVVADAGGRETGNVSLIDRGWAGLAVWREAIGIRIRTTIPGDAGAIAAALVTAEERAISRDSITALRNSGLGHVLAISGLNMVLAAGTLLVGLRTGLSLVPGLAHRAPIKKIAAAGALLMVCFYILISGGAVSAVRSWIMIVIMLVAVFFDRPSISLRNVAIAALVILSVDPSAVSGPGFQMSFAATLALVAGYARWREREVPTGRREGNEMLAGIRGFLAGLFLSSLIGGVSTMIYSAAHFNQLPAYGLLGNMLAMPVIGIVVMPAGLIAMLLMPLGLDTLPLIVMGYGLEVMLAVARFVSSLGGQIMTGRLPHAAFALIAIGGVVLCLLRTRLALAGLGLAILGLCIAIAAPSERPAVVIAEDGRLAAIIDGTAGASNRTRPPAFIYGQWTRALRLDRHDAPTARIDLALPEPPSPTTDRRNRPAFEPSAARAVLSRLIGEGEKGRFTCVPEQWCATTSRQGWVVVTVEDRRLVGAACDLADLVVTSASLAFPTCRSGAFLAGARMLRKTGALEIYADSSAPDGRRIVPAMDGLSRPWQRHRAYDWRLDSFLDDAPASGEALESAVGE</sequence>
<keyword evidence="2" id="KW-1003">Cell membrane</keyword>
<keyword evidence="10" id="KW-1185">Reference proteome</keyword>
<dbReference type="GO" id="GO:0005886">
    <property type="term" value="C:plasma membrane"/>
    <property type="evidence" value="ECO:0007669"/>
    <property type="project" value="UniProtKB-SubCell"/>
</dbReference>
<keyword evidence="3 6" id="KW-0812">Transmembrane</keyword>
<dbReference type="PANTHER" id="PTHR30619">
    <property type="entry name" value="DNA INTERNALIZATION/COMPETENCE PROTEIN COMEC/REC2"/>
    <property type="match status" value="1"/>
</dbReference>
<feature type="transmembrane region" description="Helical" evidence="6">
    <location>
        <begin position="368"/>
        <end position="385"/>
    </location>
</feature>
<evidence type="ECO:0000256" key="6">
    <source>
        <dbReference type="SAM" id="Phobius"/>
    </source>
</evidence>
<protein>
    <submittedName>
        <fullName evidence="9">ComEC family competence protein</fullName>
    </submittedName>
</protein>
<feature type="transmembrane region" description="Helical" evidence="6">
    <location>
        <begin position="466"/>
        <end position="486"/>
    </location>
</feature>
<evidence type="ECO:0000256" key="5">
    <source>
        <dbReference type="ARBA" id="ARBA00023136"/>
    </source>
</evidence>
<evidence type="ECO:0000256" key="3">
    <source>
        <dbReference type="ARBA" id="ARBA00022692"/>
    </source>
</evidence>
<evidence type="ECO:0000256" key="4">
    <source>
        <dbReference type="ARBA" id="ARBA00022989"/>
    </source>
</evidence>
<feature type="transmembrane region" description="Helical" evidence="6">
    <location>
        <begin position="547"/>
        <end position="564"/>
    </location>
</feature>
<feature type="domain" description="DUF4131" evidence="8">
    <location>
        <begin position="63"/>
        <end position="212"/>
    </location>
</feature>
<feature type="transmembrane region" description="Helical" evidence="6">
    <location>
        <begin position="493"/>
        <end position="512"/>
    </location>
</feature>
<feature type="transmembrane region" description="Helical" evidence="6">
    <location>
        <begin position="281"/>
        <end position="302"/>
    </location>
</feature>
<reference evidence="9" key="1">
    <citation type="submission" date="2020-03" db="EMBL/GenBank/DDBJ databases">
        <title>Ferranicluibacter endophyticum gen. nov., sp. nov., a new genus isolated from Rubus ulmifolius Schott. stem.</title>
        <authorList>
            <person name="Roca-Couso R."/>
            <person name="Flores-Felix J.D."/>
            <person name="Igual J.M."/>
            <person name="Rivas R."/>
        </authorList>
    </citation>
    <scope>NUCLEOTIDE SEQUENCE</scope>
    <source>
        <strain evidence="9">CRRU44</strain>
    </source>
</reference>